<dbReference type="EMBL" id="BAAAZH010000024">
    <property type="protein sequence ID" value="GAA4123516.1"/>
    <property type="molecule type" value="Genomic_DNA"/>
</dbReference>
<dbReference type="InterPro" id="IPR012349">
    <property type="entry name" value="Split_barrel_FMN-bd"/>
</dbReference>
<proteinExistence type="predicted"/>
<evidence type="ECO:0000313" key="2">
    <source>
        <dbReference type="Proteomes" id="UP001501495"/>
    </source>
</evidence>
<name>A0ABP7XPZ7_9ACTN</name>
<gene>
    <name evidence="1" type="ORF">GCM10022215_30250</name>
</gene>
<accession>A0ABP7XPZ7</accession>
<evidence type="ECO:0000313" key="1">
    <source>
        <dbReference type="EMBL" id="GAA4123516.1"/>
    </source>
</evidence>
<dbReference type="SUPFAM" id="SSF50475">
    <property type="entry name" value="FMN-binding split barrel"/>
    <property type="match status" value="1"/>
</dbReference>
<organism evidence="1 2">
    <name type="scientific">Nocardioides fonticola</name>
    <dbReference type="NCBI Taxonomy" id="450363"/>
    <lineage>
        <taxon>Bacteria</taxon>
        <taxon>Bacillati</taxon>
        <taxon>Actinomycetota</taxon>
        <taxon>Actinomycetes</taxon>
        <taxon>Propionibacteriales</taxon>
        <taxon>Nocardioidaceae</taxon>
        <taxon>Nocardioides</taxon>
    </lineage>
</organism>
<reference evidence="2" key="1">
    <citation type="journal article" date="2019" name="Int. J. Syst. Evol. Microbiol.">
        <title>The Global Catalogue of Microorganisms (GCM) 10K type strain sequencing project: providing services to taxonomists for standard genome sequencing and annotation.</title>
        <authorList>
            <consortium name="The Broad Institute Genomics Platform"/>
            <consortium name="The Broad Institute Genome Sequencing Center for Infectious Disease"/>
            <person name="Wu L."/>
            <person name="Ma J."/>
        </authorList>
    </citation>
    <scope>NUCLEOTIDE SEQUENCE [LARGE SCALE GENOMIC DNA]</scope>
    <source>
        <strain evidence="2">JCM 16703</strain>
    </source>
</reference>
<sequence length="150" mass="16742">MAAERGTAMFTDELWRELSPQECWELLAEEELGRLAYRLIDEISIVPVNYGVDRSTLLFRTAEGTKLLAVVLGGEIAFEVDRIVGEEARSVVVRGTARRLEEDEAHRADRVGLRPWIGTPKYDVVEIAPVAVTGRAFRLSARPAHRIPTG</sequence>
<comment type="caution">
    <text evidence="1">The sequence shown here is derived from an EMBL/GenBank/DDBJ whole genome shotgun (WGS) entry which is preliminary data.</text>
</comment>
<keyword evidence="2" id="KW-1185">Reference proteome</keyword>
<dbReference type="Pfam" id="PF12900">
    <property type="entry name" value="Pyridox_ox_2"/>
    <property type="match status" value="1"/>
</dbReference>
<dbReference type="Gene3D" id="2.30.110.10">
    <property type="entry name" value="Electron Transport, Fmn-binding Protein, Chain A"/>
    <property type="match status" value="1"/>
</dbReference>
<dbReference type="InterPro" id="IPR024747">
    <property type="entry name" value="Pyridox_Oxase-rel"/>
</dbReference>
<protein>
    <submittedName>
        <fullName evidence="1">Pyridoxamine 5'-phosphate oxidase family protein</fullName>
    </submittedName>
</protein>
<dbReference type="Proteomes" id="UP001501495">
    <property type="component" value="Unassembled WGS sequence"/>
</dbReference>